<name>A0AC61MRK5_9FIRM</name>
<keyword evidence="2" id="KW-1185">Reference proteome</keyword>
<reference evidence="1 2" key="1">
    <citation type="journal article" date="2022" name="Int. J. Syst. Evol. Microbiol.">
        <title>Miniphocaeibacter halophilus sp. nov., an ammonium-tolerant acetate-producing bacterium isolated from a biogas system.</title>
        <authorList>
            <person name="Schnurer A."/>
            <person name="Singh A."/>
            <person name="Bi S."/>
            <person name="Qiao W."/>
            <person name="Westerholm M."/>
        </authorList>
    </citation>
    <scope>NUCLEOTIDE SEQUENCE [LARGE SCALE GENOMIC DNA]</scope>
    <source>
        <strain evidence="1 2">AMB_01</strain>
    </source>
</reference>
<dbReference type="EMBL" id="CP066744">
    <property type="protein sequence ID" value="QQK07514.1"/>
    <property type="molecule type" value="Genomic_DNA"/>
</dbReference>
<evidence type="ECO:0000313" key="2">
    <source>
        <dbReference type="Proteomes" id="UP000595814"/>
    </source>
</evidence>
<sequence length="148" mass="17601">MRCPFCDSTNTKVVDSRQVESETSIRRRRECLSCNKRFTTYEKYENNSLIVIKKNQEREAFDRNKILNGMVRSCYKRKVPMEDLEKATKEIELEINHLNLKEVPSSLIGEIIMEKLKKIDKVAYVRFASVYKEFQDVNSFYDEIEKVK</sequence>
<organism evidence="1 2">
    <name type="scientific">Miniphocaeibacter halophilus</name>
    <dbReference type="NCBI Taxonomy" id="2931922"/>
    <lineage>
        <taxon>Bacteria</taxon>
        <taxon>Bacillati</taxon>
        <taxon>Bacillota</taxon>
        <taxon>Tissierellia</taxon>
        <taxon>Tissierellales</taxon>
        <taxon>Peptoniphilaceae</taxon>
        <taxon>Miniphocaeibacter</taxon>
    </lineage>
</organism>
<evidence type="ECO:0000313" key="1">
    <source>
        <dbReference type="EMBL" id="QQK07514.1"/>
    </source>
</evidence>
<gene>
    <name evidence="1" type="primary">nrdR</name>
    <name evidence="1" type="ORF">JFY71_09465</name>
</gene>
<dbReference type="Proteomes" id="UP000595814">
    <property type="component" value="Chromosome"/>
</dbReference>
<accession>A0AC61MRK5</accession>
<proteinExistence type="predicted"/>
<protein>
    <submittedName>
        <fullName evidence="1">Transcriptional repressor NrdR</fullName>
    </submittedName>
</protein>